<evidence type="ECO:0000313" key="2">
    <source>
        <dbReference type="Proteomes" id="UP001204851"/>
    </source>
</evidence>
<protein>
    <submittedName>
        <fullName evidence="1">TorF family putative porin</fullName>
    </submittedName>
</protein>
<sequence>MKRAVSLRGVRGAGAWVGAVGVALARAWSGAALAGDLTGHVDLVSRYYLRGQTTTYGNSTPLGNAGADAPESDHVTPQWGADYSHESGFYAGYWGSTINYSYRQLGDSYRNRSITDFQKDKSIENDLYAGYNGTLGDWGYSVGLTYYVYVNGAHSNAPESKLALSYGPVTLNAQTLLQDVTWGNQGDTYWSAVYTRALPYQLSFTATLGFYTYRKEGKYNGTEDTLSGTACGAGEAFIVNGCYAGKTPVGSAFRHLTLGLTQPIADTGLTWGAQFIVGGRNRFDVKQDNRAVVSLSYGF</sequence>
<dbReference type="InterPro" id="IPR010239">
    <property type="entry name" value="CHP02001"/>
</dbReference>
<dbReference type="Proteomes" id="UP001204851">
    <property type="component" value="Unassembled WGS sequence"/>
</dbReference>
<comment type="caution">
    <text evidence="1">The sequence shown here is derived from an EMBL/GenBank/DDBJ whole genome shotgun (WGS) entry which is preliminary data.</text>
</comment>
<keyword evidence="2" id="KW-1185">Reference proteome</keyword>
<dbReference type="NCBIfam" id="TIGR02001">
    <property type="entry name" value="gcw_chp"/>
    <property type="match status" value="1"/>
</dbReference>
<dbReference type="RefSeq" id="WP_252771696.1">
    <property type="nucleotide sequence ID" value="NZ_JAMXMC010000012.1"/>
</dbReference>
<reference evidence="1 2" key="1">
    <citation type="submission" date="2022-06" db="EMBL/GenBank/DDBJ databases">
        <title>Ideonella sp. NS12-5 Genome sequencing and assembly.</title>
        <authorList>
            <person name="Jung Y."/>
        </authorList>
    </citation>
    <scope>NUCLEOTIDE SEQUENCE [LARGE SCALE GENOMIC DNA]</scope>
    <source>
        <strain evidence="1 2">NS12-5</strain>
    </source>
</reference>
<dbReference type="Pfam" id="PF09694">
    <property type="entry name" value="Gcw_chp"/>
    <property type="match status" value="1"/>
</dbReference>
<proteinExistence type="predicted"/>
<gene>
    <name evidence="1" type="ORF">M0L44_19055</name>
</gene>
<name>A0ABT1BTB2_9BURK</name>
<organism evidence="1 2">
    <name type="scientific">Ideonella oryzae</name>
    <dbReference type="NCBI Taxonomy" id="2937441"/>
    <lineage>
        <taxon>Bacteria</taxon>
        <taxon>Pseudomonadati</taxon>
        <taxon>Pseudomonadota</taxon>
        <taxon>Betaproteobacteria</taxon>
        <taxon>Burkholderiales</taxon>
        <taxon>Sphaerotilaceae</taxon>
        <taxon>Ideonella</taxon>
    </lineage>
</organism>
<dbReference type="EMBL" id="JAMXMC010000012">
    <property type="protein sequence ID" value="MCO5978802.1"/>
    <property type="molecule type" value="Genomic_DNA"/>
</dbReference>
<evidence type="ECO:0000313" key="1">
    <source>
        <dbReference type="EMBL" id="MCO5978802.1"/>
    </source>
</evidence>
<accession>A0ABT1BTB2</accession>